<dbReference type="AlphaFoldDB" id="A0A840V2M6"/>
<keyword evidence="2" id="KW-0732">Signal</keyword>
<feature type="transmembrane region" description="Helical" evidence="1">
    <location>
        <begin position="205"/>
        <end position="228"/>
    </location>
</feature>
<gene>
    <name evidence="4" type="ORF">HNR46_001962</name>
</gene>
<dbReference type="EMBL" id="JACHFD010000008">
    <property type="protein sequence ID" value="MBB5351723.1"/>
    <property type="molecule type" value="Genomic_DNA"/>
</dbReference>
<feature type="chain" id="PRO_5032566399" description="TPM domain-containing protein" evidence="2">
    <location>
        <begin position="31"/>
        <end position="269"/>
    </location>
</feature>
<evidence type="ECO:0000256" key="2">
    <source>
        <dbReference type="SAM" id="SignalP"/>
    </source>
</evidence>
<name>A0A840V2M6_9BACT</name>
<keyword evidence="1" id="KW-0812">Transmembrane</keyword>
<evidence type="ECO:0000313" key="4">
    <source>
        <dbReference type="EMBL" id="MBB5351723.1"/>
    </source>
</evidence>
<proteinExistence type="predicted"/>
<keyword evidence="5" id="KW-1185">Reference proteome</keyword>
<keyword evidence="1" id="KW-0472">Membrane</keyword>
<evidence type="ECO:0000313" key="5">
    <source>
        <dbReference type="Proteomes" id="UP000557717"/>
    </source>
</evidence>
<evidence type="ECO:0000259" key="3">
    <source>
        <dbReference type="Pfam" id="PF04536"/>
    </source>
</evidence>
<organism evidence="4 5">
    <name type="scientific">Haloferula luteola</name>
    <dbReference type="NCBI Taxonomy" id="595692"/>
    <lineage>
        <taxon>Bacteria</taxon>
        <taxon>Pseudomonadati</taxon>
        <taxon>Verrucomicrobiota</taxon>
        <taxon>Verrucomicrobiia</taxon>
        <taxon>Verrucomicrobiales</taxon>
        <taxon>Verrucomicrobiaceae</taxon>
        <taxon>Haloferula</taxon>
    </lineage>
</organism>
<dbReference type="Gene3D" id="3.10.310.50">
    <property type="match status" value="1"/>
</dbReference>
<dbReference type="RefSeq" id="WP_184018139.1">
    <property type="nucleotide sequence ID" value="NZ_JACHFD010000008.1"/>
</dbReference>
<evidence type="ECO:0000256" key="1">
    <source>
        <dbReference type="SAM" id="Phobius"/>
    </source>
</evidence>
<keyword evidence="1" id="KW-1133">Transmembrane helix</keyword>
<comment type="caution">
    <text evidence="4">The sequence shown here is derived from an EMBL/GenBank/DDBJ whole genome shotgun (WGS) entry which is preliminary data.</text>
</comment>
<reference evidence="4 5" key="1">
    <citation type="submission" date="2020-08" db="EMBL/GenBank/DDBJ databases">
        <title>Genomic Encyclopedia of Type Strains, Phase IV (KMG-IV): sequencing the most valuable type-strain genomes for metagenomic binning, comparative biology and taxonomic classification.</title>
        <authorList>
            <person name="Goeker M."/>
        </authorList>
    </citation>
    <scope>NUCLEOTIDE SEQUENCE [LARGE SCALE GENOMIC DNA]</scope>
    <source>
        <strain evidence="4 5">YC6886</strain>
    </source>
</reference>
<dbReference type="InterPro" id="IPR007621">
    <property type="entry name" value="TPM_dom"/>
</dbReference>
<accession>A0A840V2M6</accession>
<dbReference type="Pfam" id="PF04536">
    <property type="entry name" value="TPM_phosphatase"/>
    <property type="match status" value="1"/>
</dbReference>
<dbReference type="Proteomes" id="UP000557717">
    <property type="component" value="Unassembled WGS sequence"/>
</dbReference>
<sequence length="269" mass="28810">MLPPLVSSIALRFCALSLALFIGMVTAGEAADASPPNFPDQRPAESIYDPAGLLGAPARTRLAENLRKLRDTGVLDMVVVLLPASLQNDPVEVATELANRWGDSDGRAVILYLHGQPQSPWIAITGRIRNTIPSDFLDAIALKARQQGSRAIDPEMAVVDAVDTLANEIRLLQGQSRGGKIVEVEKRVPFSAKENLLFLAKKLPLFAAFALALIALLAAICAALWRAIRWLKLSGPLRFPGLICESRLGAPHGASAFSAKPKASRTSPP</sequence>
<feature type="signal peptide" evidence="2">
    <location>
        <begin position="1"/>
        <end position="30"/>
    </location>
</feature>
<protein>
    <recommendedName>
        <fullName evidence="3">TPM domain-containing protein</fullName>
    </recommendedName>
</protein>
<feature type="domain" description="TPM" evidence="3">
    <location>
        <begin position="47"/>
        <end position="166"/>
    </location>
</feature>